<gene>
    <name evidence="1" type="ORF">DIZ79_11605</name>
</gene>
<protein>
    <submittedName>
        <fullName evidence="1">DUF4154 domain-containing protein</fullName>
    </submittedName>
</protein>
<name>A0A370DVQ6_9GAMM</name>
<evidence type="ECO:0000313" key="2">
    <source>
        <dbReference type="Proteomes" id="UP000255508"/>
    </source>
</evidence>
<dbReference type="Pfam" id="PF13689">
    <property type="entry name" value="DUF4154"/>
    <property type="match status" value="1"/>
</dbReference>
<organism evidence="1 2">
    <name type="scientific">endosymbiont of Lamellibrachia luymesi</name>
    <dbReference type="NCBI Taxonomy" id="2200907"/>
    <lineage>
        <taxon>Bacteria</taxon>
        <taxon>Pseudomonadati</taxon>
        <taxon>Pseudomonadota</taxon>
        <taxon>Gammaproteobacteria</taxon>
        <taxon>sulfur-oxidizing symbionts</taxon>
    </lineage>
</organism>
<reference evidence="1 2" key="1">
    <citation type="journal article" date="2018" name="ISME J.">
        <title>Endosymbiont genomes yield clues of tubeworm success.</title>
        <authorList>
            <person name="Li Y."/>
            <person name="Liles M.R."/>
            <person name="Halanych K.M."/>
        </authorList>
    </citation>
    <scope>NUCLEOTIDE SEQUENCE [LARGE SCALE GENOMIC DNA]</scope>
    <source>
        <strain evidence="1">A1422</strain>
    </source>
</reference>
<dbReference type="EMBL" id="QFXD01000210">
    <property type="protein sequence ID" value="RDH89578.1"/>
    <property type="molecule type" value="Genomic_DNA"/>
</dbReference>
<accession>A0A370DVQ6</accession>
<dbReference type="Proteomes" id="UP000255508">
    <property type="component" value="Unassembled WGS sequence"/>
</dbReference>
<proteinExistence type="predicted"/>
<dbReference type="AlphaFoldDB" id="A0A370DVQ6"/>
<sequence length="194" mass="21130">MMLVLPSQVASQWLPRLRLCCLWLLMVLLPLQLIAAPPNAEYKLKAALVYKLSKFVEWPAPSGADKSGSFGVCVLGENVFGSALDALEQRKAAGRTVRIRRFTQSESIGDSCQVVFISKSKRPFMGAILQKLKGRPILTLGDTEGFAEQGGTIEFTRGKKRIGFLINLESARRSGLKIAAPLLGLATVLDSPDN</sequence>
<evidence type="ECO:0000313" key="1">
    <source>
        <dbReference type="EMBL" id="RDH89578.1"/>
    </source>
</evidence>
<dbReference type="InterPro" id="IPR025293">
    <property type="entry name" value="YfiR/HmsC-like"/>
</dbReference>
<comment type="caution">
    <text evidence="1">The sequence shown here is derived from an EMBL/GenBank/DDBJ whole genome shotgun (WGS) entry which is preliminary data.</text>
</comment>